<dbReference type="EMBL" id="CAKOAT010625154">
    <property type="protein sequence ID" value="CAH8384482.1"/>
    <property type="molecule type" value="Genomic_DNA"/>
</dbReference>
<keyword evidence="2" id="KW-1185">Reference proteome</keyword>
<comment type="caution">
    <text evidence="1">The sequence shown here is derived from an EMBL/GenBank/DDBJ whole genome shotgun (WGS) entry which is preliminary data.</text>
</comment>
<reference evidence="1 2" key="1">
    <citation type="submission" date="2022-03" db="EMBL/GenBank/DDBJ databases">
        <authorList>
            <person name="Macdonald S."/>
            <person name="Ahmed S."/>
            <person name="Newling K."/>
        </authorList>
    </citation>
    <scope>NUCLEOTIDE SEQUENCE [LARGE SCALE GENOMIC DNA]</scope>
</reference>
<sequence length="58" mass="6722">MAFARLCESDGYKLCGVHRDLATPETTWEVPASEGSYFRDHRQWLRTATNSKECRKTD</sequence>
<protein>
    <submittedName>
        <fullName evidence="1">Uncharacterized protein</fullName>
    </submittedName>
</protein>
<dbReference type="AlphaFoldDB" id="A0ABC8LLB4"/>
<gene>
    <name evidence="1" type="ORF">ERUC_LOCUS36965</name>
</gene>
<evidence type="ECO:0000313" key="1">
    <source>
        <dbReference type="EMBL" id="CAH8384482.1"/>
    </source>
</evidence>
<proteinExistence type="predicted"/>
<dbReference type="Proteomes" id="UP001642260">
    <property type="component" value="Unassembled WGS sequence"/>
</dbReference>
<organism evidence="1 2">
    <name type="scientific">Eruca vesicaria subsp. sativa</name>
    <name type="common">Garden rocket</name>
    <name type="synonym">Eruca sativa</name>
    <dbReference type="NCBI Taxonomy" id="29727"/>
    <lineage>
        <taxon>Eukaryota</taxon>
        <taxon>Viridiplantae</taxon>
        <taxon>Streptophyta</taxon>
        <taxon>Embryophyta</taxon>
        <taxon>Tracheophyta</taxon>
        <taxon>Spermatophyta</taxon>
        <taxon>Magnoliopsida</taxon>
        <taxon>eudicotyledons</taxon>
        <taxon>Gunneridae</taxon>
        <taxon>Pentapetalae</taxon>
        <taxon>rosids</taxon>
        <taxon>malvids</taxon>
        <taxon>Brassicales</taxon>
        <taxon>Brassicaceae</taxon>
        <taxon>Brassiceae</taxon>
        <taxon>Eruca</taxon>
    </lineage>
</organism>
<accession>A0ABC8LLB4</accession>
<name>A0ABC8LLB4_ERUVS</name>
<evidence type="ECO:0000313" key="2">
    <source>
        <dbReference type="Proteomes" id="UP001642260"/>
    </source>
</evidence>